<feature type="domain" description="OmpR/PhoB-type" evidence="5">
    <location>
        <begin position="126"/>
        <end position="224"/>
    </location>
</feature>
<dbReference type="Gene3D" id="1.10.10.10">
    <property type="entry name" value="Winged helix-like DNA-binding domain superfamily/Winged helix DNA-binding domain"/>
    <property type="match status" value="1"/>
</dbReference>
<organism evidence="6 7">
    <name type="scientific">Mesonia maritima</name>
    <dbReference type="NCBI Taxonomy" id="1793873"/>
    <lineage>
        <taxon>Bacteria</taxon>
        <taxon>Pseudomonadati</taxon>
        <taxon>Bacteroidota</taxon>
        <taxon>Flavobacteriia</taxon>
        <taxon>Flavobacteriales</taxon>
        <taxon>Flavobacteriaceae</taxon>
        <taxon>Mesonia</taxon>
    </lineage>
</organism>
<reference evidence="6 7" key="1">
    <citation type="submission" date="2023-07" db="EMBL/GenBank/DDBJ databases">
        <title>Genomic Encyclopedia of Type Strains, Phase IV (KMG-IV): sequencing the most valuable type-strain genomes for metagenomic binning, comparative biology and taxonomic classification.</title>
        <authorList>
            <person name="Goeker M."/>
        </authorList>
    </citation>
    <scope>NUCLEOTIDE SEQUENCE [LARGE SCALE GENOMIC DNA]</scope>
    <source>
        <strain evidence="6 7">DSM 102814</strain>
    </source>
</reference>
<protein>
    <submittedName>
        <fullName evidence="6">Two-component system KDP operon response regulator KdpE</fullName>
    </submittedName>
</protein>
<dbReference type="InterPro" id="IPR011006">
    <property type="entry name" value="CheY-like_superfamily"/>
</dbReference>
<evidence type="ECO:0000313" key="6">
    <source>
        <dbReference type="EMBL" id="MDR6301536.1"/>
    </source>
</evidence>
<comment type="caution">
    <text evidence="6">The sequence shown here is derived from an EMBL/GenBank/DDBJ whole genome shotgun (WGS) entry which is preliminary data.</text>
</comment>
<dbReference type="Pfam" id="PF00072">
    <property type="entry name" value="Response_reg"/>
    <property type="match status" value="1"/>
</dbReference>
<keyword evidence="1 3" id="KW-0238">DNA-binding</keyword>
<dbReference type="PANTHER" id="PTHR48111">
    <property type="entry name" value="REGULATOR OF RPOS"/>
    <property type="match status" value="1"/>
</dbReference>
<keyword evidence="2" id="KW-0597">Phosphoprotein</keyword>
<gene>
    <name evidence="6" type="ORF">GGR31_002205</name>
</gene>
<dbReference type="Gene3D" id="3.40.50.2300">
    <property type="match status" value="1"/>
</dbReference>
<proteinExistence type="predicted"/>
<evidence type="ECO:0000313" key="7">
    <source>
        <dbReference type="Proteomes" id="UP001257659"/>
    </source>
</evidence>
<evidence type="ECO:0000259" key="5">
    <source>
        <dbReference type="PROSITE" id="PS51755"/>
    </source>
</evidence>
<keyword evidence="7" id="KW-1185">Reference proteome</keyword>
<dbReference type="SMART" id="SM00862">
    <property type="entry name" value="Trans_reg_C"/>
    <property type="match status" value="1"/>
</dbReference>
<dbReference type="Pfam" id="PF00486">
    <property type="entry name" value="Trans_reg_C"/>
    <property type="match status" value="1"/>
</dbReference>
<dbReference type="CDD" id="cd17620">
    <property type="entry name" value="REC_OmpR_KdpE-like"/>
    <property type="match status" value="1"/>
</dbReference>
<evidence type="ECO:0000256" key="2">
    <source>
        <dbReference type="PROSITE-ProRule" id="PRU00169"/>
    </source>
</evidence>
<dbReference type="InterPro" id="IPR039420">
    <property type="entry name" value="WalR-like"/>
</dbReference>
<dbReference type="RefSeq" id="WP_309729031.1">
    <property type="nucleotide sequence ID" value="NZ_JAVDQA010000006.1"/>
</dbReference>
<dbReference type="PROSITE" id="PS51755">
    <property type="entry name" value="OMPR_PHOB"/>
    <property type="match status" value="1"/>
</dbReference>
<dbReference type="Gene3D" id="6.10.250.690">
    <property type="match status" value="1"/>
</dbReference>
<dbReference type="InterPro" id="IPR001789">
    <property type="entry name" value="Sig_transdc_resp-reg_receiver"/>
</dbReference>
<dbReference type="SUPFAM" id="SSF52172">
    <property type="entry name" value="CheY-like"/>
    <property type="match status" value="1"/>
</dbReference>
<evidence type="ECO:0000259" key="4">
    <source>
        <dbReference type="PROSITE" id="PS50110"/>
    </source>
</evidence>
<dbReference type="SMART" id="SM00448">
    <property type="entry name" value="REC"/>
    <property type="match status" value="1"/>
</dbReference>
<dbReference type="CDD" id="cd00383">
    <property type="entry name" value="trans_reg_C"/>
    <property type="match status" value="1"/>
</dbReference>
<feature type="DNA-binding region" description="OmpR/PhoB-type" evidence="3">
    <location>
        <begin position="126"/>
        <end position="224"/>
    </location>
</feature>
<name>A0ABU1K8A5_9FLAO</name>
<dbReference type="InterPro" id="IPR036388">
    <property type="entry name" value="WH-like_DNA-bd_sf"/>
</dbReference>
<evidence type="ECO:0000256" key="1">
    <source>
        <dbReference type="ARBA" id="ARBA00023125"/>
    </source>
</evidence>
<sequence>MHKTEILVIEDEAQIRKLLQINLESNGYQVKQAPTGEEGIITAANHPPELIILDLGLPDKNGHQVLEELREWYNKPIIILSVLDKEDDIVKALDNGATDYLTKPFRTKELLARIRAALRLAPNENNSVFMQGNLKVDFQKRLVYKNETIIKLTATEYKLISLFVKNCDKVLTHSYILKEIWGYSYVEETQYLRVFVAALRKKIEKNPNNPEHIITESGVGYRFQ</sequence>
<feature type="modified residue" description="4-aspartylphosphate" evidence="2">
    <location>
        <position position="54"/>
    </location>
</feature>
<dbReference type="PROSITE" id="PS50110">
    <property type="entry name" value="RESPONSE_REGULATORY"/>
    <property type="match status" value="1"/>
</dbReference>
<dbReference type="InterPro" id="IPR001867">
    <property type="entry name" value="OmpR/PhoB-type_DNA-bd"/>
</dbReference>
<dbReference type="PANTHER" id="PTHR48111:SF50">
    <property type="entry name" value="KDP OPERON TRANSCRIPTIONAL REGULATORY PROTEIN KDPE"/>
    <property type="match status" value="1"/>
</dbReference>
<dbReference type="Proteomes" id="UP001257659">
    <property type="component" value="Unassembled WGS sequence"/>
</dbReference>
<accession>A0ABU1K8A5</accession>
<feature type="domain" description="Response regulatory" evidence="4">
    <location>
        <begin position="5"/>
        <end position="118"/>
    </location>
</feature>
<dbReference type="EMBL" id="JAVDQA010000006">
    <property type="protein sequence ID" value="MDR6301536.1"/>
    <property type="molecule type" value="Genomic_DNA"/>
</dbReference>
<evidence type="ECO:0000256" key="3">
    <source>
        <dbReference type="PROSITE-ProRule" id="PRU01091"/>
    </source>
</evidence>